<keyword evidence="3" id="KW-1185">Reference proteome</keyword>
<reference evidence="2" key="1">
    <citation type="journal article" date="2022" name="bioRxiv">
        <title>Sequencing and chromosome-scale assembly of the giantPleurodeles waltlgenome.</title>
        <authorList>
            <person name="Brown T."/>
            <person name="Elewa A."/>
            <person name="Iarovenko S."/>
            <person name="Subramanian E."/>
            <person name="Araus A.J."/>
            <person name="Petzold A."/>
            <person name="Susuki M."/>
            <person name="Suzuki K.-i.T."/>
            <person name="Hayashi T."/>
            <person name="Toyoda A."/>
            <person name="Oliveira C."/>
            <person name="Osipova E."/>
            <person name="Leigh N.D."/>
            <person name="Simon A."/>
            <person name="Yun M.H."/>
        </authorList>
    </citation>
    <scope>NUCLEOTIDE SEQUENCE</scope>
    <source>
        <strain evidence="2">20211129_DDA</strain>
        <tissue evidence="2">Liver</tissue>
    </source>
</reference>
<evidence type="ECO:0000313" key="3">
    <source>
        <dbReference type="Proteomes" id="UP001066276"/>
    </source>
</evidence>
<comment type="caution">
    <text evidence="2">The sequence shown here is derived from an EMBL/GenBank/DDBJ whole genome shotgun (WGS) entry which is preliminary data.</text>
</comment>
<dbReference type="Proteomes" id="UP001066276">
    <property type="component" value="Chromosome 7"/>
</dbReference>
<sequence>MRGGARKQAVSRRGGGLEAWRAGRCRGAEGGFWRPTGLFPWRLRQREAPRCAPGPLWGHGRGNSRKTVRPGPHSAGASLPAGGTARGDKRESGRAVQPRGGVRSP</sequence>
<feature type="region of interest" description="Disordered" evidence="1">
    <location>
        <begin position="47"/>
        <end position="105"/>
    </location>
</feature>
<evidence type="ECO:0000256" key="1">
    <source>
        <dbReference type="SAM" id="MobiDB-lite"/>
    </source>
</evidence>
<gene>
    <name evidence="2" type="ORF">NDU88_007586</name>
</gene>
<evidence type="ECO:0000313" key="2">
    <source>
        <dbReference type="EMBL" id="KAJ1129215.1"/>
    </source>
</evidence>
<dbReference type="EMBL" id="JANPWB010000011">
    <property type="protein sequence ID" value="KAJ1129215.1"/>
    <property type="molecule type" value="Genomic_DNA"/>
</dbReference>
<dbReference type="AlphaFoldDB" id="A0AAV7PUE0"/>
<organism evidence="2 3">
    <name type="scientific">Pleurodeles waltl</name>
    <name type="common">Iberian ribbed newt</name>
    <dbReference type="NCBI Taxonomy" id="8319"/>
    <lineage>
        <taxon>Eukaryota</taxon>
        <taxon>Metazoa</taxon>
        <taxon>Chordata</taxon>
        <taxon>Craniata</taxon>
        <taxon>Vertebrata</taxon>
        <taxon>Euteleostomi</taxon>
        <taxon>Amphibia</taxon>
        <taxon>Batrachia</taxon>
        <taxon>Caudata</taxon>
        <taxon>Salamandroidea</taxon>
        <taxon>Salamandridae</taxon>
        <taxon>Pleurodelinae</taxon>
        <taxon>Pleurodeles</taxon>
    </lineage>
</organism>
<proteinExistence type="predicted"/>
<accession>A0AAV7PUE0</accession>
<protein>
    <submittedName>
        <fullName evidence="2">Uncharacterized protein</fullName>
    </submittedName>
</protein>
<name>A0AAV7PUE0_PLEWA</name>
<feature type="region of interest" description="Disordered" evidence="1">
    <location>
        <begin position="1"/>
        <end position="21"/>
    </location>
</feature>